<evidence type="ECO:0000256" key="6">
    <source>
        <dbReference type="ARBA" id="ARBA00022980"/>
    </source>
</evidence>
<evidence type="ECO:0000256" key="4">
    <source>
        <dbReference type="ARBA" id="ARBA00022670"/>
    </source>
</evidence>
<dbReference type="InterPro" id="IPR029058">
    <property type="entry name" value="AB_hydrolase_fold"/>
</dbReference>
<dbReference type="GO" id="GO:0006412">
    <property type="term" value="P:translation"/>
    <property type="evidence" value="ECO:0007669"/>
    <property type="project" value="InterPro"/>
</dbReference>
<dbReference type="GeneID" id="26307133"/>
<comment type="similarity">
    <text evidence="1">Belongs to the bacterial ribosomal protein bL33 family.</text>
</comment>
<feature type="chain" id="PRO_5001755966" evidence="9">
    <location>
        <begin position="20"/>
        <end position="672"/>
    </location>
</feature>
<organism evidence="10 11">
    <name type="scientific">Pseudozyma antarctica</name>
    <name type="common">Yeast</name>
    <name type="synonym">Candida antarctica</name>
    <dbReference type="NCBI Taxonomy" id="84753"/>
    <lineage>
        <taxon>Eukaryota</taxon>
        <taxon>Fungi</taxon>
        <taxon>Dikarya</taxon>
        <taxon>Basidiomycota</taxon>
        <taxon>Ustilaginomycotina</taxon>
        <taxon>Ustilaginomycetes</taxon>
        <taxon>Ustilaginales</taxon>
        <taxon>Ustilaginaceae</taxon>
        <taxon>Moesziomyces</taxon>
    </lineage>
</organism>
<keyword evidence="6" id="KW-0689">Ribosomal protein</keyword>
<keyword evidence="4" id="KW-0645">Protease</keyword>
<dbReference type="GO" id="GO:0003735">
    <property type="term" value="F:structural constituent of ribosome"/>
    <property type="evidence" value="ECO:0007669"/>
    <property type="project" value="InterPro"/>
</dbReference>
<keyword evidence="7" id="KW-0325">Glycoprotein</keyword>
<evidence type="ECO:0000313" key="10">
    <source>
        <dbReference type="EMBL" id="GAK68090.1"/>
    </source>
</evidence>
<dbReference type="InterPro" id="IPR001563">
    <property type="entry name" value="Peptidase_S10"/>
</dbReference>
<dbReference type="HOGENOM" id="CLU_008523_10_3_1"/>
<dbReference type="MEROPS" id="S10.008"/>
<dbReference type="Proteomes" id="UP000053758">
    <property type="component" value="Unassembled WGS sequence"/>
</dbReference>
<sequence>MIARSLVFALVTALRLADGAVSQFVKPPTDLQTATGHLDIPVRYKQVPTGICETDPNVKSFSGYVDVEEDEHIFFWFFEARNGSPKDAPLTVWINGGPGSSSMIGLFQELGPCSVDSNGTVVNNAYAWNNASNMIFIDQPATTGLSYTKLVPGYVNPSTDSLVVLPDETCPEYAQDFGTCGTYSAPNVTLTANSTESAAKNFYRTLQGFMGAFPQYSREDFHFATESYGGHYGPVFNEYIEQQNAHAEHKIKLKSVMIGNGWYDPALQYAAYYNYTVSPGNTYDYRPFNASVEEMMYNNMFGSGNCLDQIRDCYATGTNQVCSTADTFCANNVESILDIYANRDEYDIRELGPDPFPYSFYVDYLNTPEVQAAIGAFQNFSESSSTVSNAFSNTGDDGRESGTIEDVRALLDQGVQVVMYAGDADYNCNWLGGEAVAERVRHKGFDQAGYADLKTSDGVVHGQVKQSGQFSFVRIYESGHEVPFYQPLASLEMFERIINGRDLATGTRKVSKGSSYTTNGPAKSTYREGNATVQFEVLPADATYNHTTNAPNKSSSNTTTSMLGEMRQAVRTGEMFRARYSSQRLNATNLPGIPPSLHHQTYASILFPPRIAASKMAVKSKARVVIARLVSTAGTGFMYTTRRTRVADKLSMMKYDPKVRKHVLFKETKGSK</sequence>
<dbReference type="EMBL" id="DF830105">
    <property type="protein sequence ID" value="GAK68090.1"/>
    <property type="molecule type" value="Genomic_DNA"/>
</dbReference>
<keyword evidence="11" id="KW-1185">Reference proteome</keyword>
<dbReference type="SUPFAM" id="SSF53474">
    <property type="entry name" value="alpha/beta-Hydrolases"/>
    <property type="match status" value="1"/>
</dbReference>
<dbReference type="GO" id="GO:1990904">
    <property type="term" value="C:ribonucleoprotein complex"/>
    <property type="evidence" value="ECO:0007669"/>
    <property type="project" value="UniProtKB-KW"/>
</dbReference>
<dbReference type="Gene3D" id="2.20.28.120">
    <property type="entry name" value="Ribosomal protein L33"/>
    <property type="match status" value="1"/>
</dbReference>
<evidence type="ECO:0000256" key="9">
    <source>
        <dbReference type="SAM" id="SignalP"/>
    </source>
</evidence>
<evidence type="ECO:0000256" key="3">
    <source>
        <dbReference type="ARBA" id="ARBA00022645"/>
    </source>
</evidence>
<dbReference type="RefSeq" id="XP_014653711.1">
    <property type="nucleotide sequence ID" value="XM_014798225.1"/>
</dbReference>
<dbReference type="Gene3D" id="3.40.50.1820">
    <property type="entry name" value="alpha/beta hydrolase"/>
    <property type="match status" value="1"/>
</dbReference>
<evidence type="ECO:0000256" key="2">
    <source>
        <dbReference type="ARBA" id="ARBA00009431"/>
    </source>
</evidence>
<dbReference type="InterPro" id="IPR011332">
    <property type="entry name" value="Ribosomal_zn-bd"/>
</dbReference>
<protein>
    <submittedName>
        <fullName evidence="10">Serine carboxypeptidase</fullName>
    </submittedName>
</protein>
<dbReference type="PANTHER" id="PTHR11802">
    <property type="entry name" value="SERINE PROTEASE FAMILY S10 SERINE CARBOXYPEPTIDASE"/>
    <property type="match status" value="1"/>
</dbReference>
<evidence type="ECO:0000256" key="8">
    <source>
        <dbReference type="ARBA" id="ARBA00023274"/>
    </source>
</evidence>
<evidence type="ECO:0000256" key="1">
    <source>
        <dbReference type="ARBA" id="ARBA00007596"/>
    </source>
</evidence>
<comment type="similarity">
    <text evidence="2">Belongs to the peptidase S10 family.</text>
</comment>
<reference evidence="11" key="1">
    <citation type="journal article" date="2014" name="Genome Announc.">
        <title>Draft Genome Sequence of the Yeast Pseudozyma antarctica Type Strain JCM10317, a Producer of the Glycolipid Biosurfactants, Mannosylerythritol Lipids.</title>
        <authorList>
            <person name="Saika A."/>
            <person name="Koike H."/>
            <person name="Hori T."/>
            <person name="Fukuoka T."/>
            <person name="Sato S."/>
            <person name="Habe H."/>
            <person name="Kitamoto D."/>
            <person name="Morita T."/>
        </authorList>
    </citation>
    <scope>NUCLEOTIDE SEQUENCE [LARGE SCALE GENOMIC DNA]</scope>
    <source>
        <strain evidence="11">JCM 10317</strain>
    </source>
</reference>
<dbReference type="Pfam" id="PF00471">
    <property type="entry name" value="Ribosomal_L33"/>
    <property type="match status" value="1"/>
</dbReference>
<evidence type="ECO:0000313" key="11">
    <source>
        <dbReference type="Proteomes" id="UP000053758"/>
    </source>
</evidence>
<dbReference type="PRINTS" id="PR00724">
    <property type="entry name" value="CRBOXYPTASEC"/>
</dbReference>
<proteinExistence type="inferred from homology"/>
<gene>
    <name evidence="10" type="ORF">PAN0_038c6323</name>
</gene>
<dbReference type="NCBIfam" id="TIGR01023">
    <property type="entry name" value="rpmG_bact"/>
    <property type="match status" value="1"/>
</dbReference>
<keyword evidence="9" id="KW-0732">Signal</keyword>
<feature type="signal peptide" evidence="9">
    <location>
        <begin position="1"/>
        <end position="19"/>
    </location>
</feature>
<dbReference type="SUPFAM" id="SSF57829">
    <property type="entry name" value="Zn-binding ribosomal proteins"/>
    <property type="match status" value="1"/>
</dbReference>
<name>A0A081CN44_PSEA2</name>
<dbReference type="InterPro" id="IPR001705">
    <property type="entry name" value="Ribosomal_bL33"/>
</dbReference>
<dbReference type="PANTHER" id="PTHR11802:SF64">
    <property type="entry name" value="CARBOXYPEPTIDASE"/>
    <property type="match status" value="1"/>
</dbReference>
<dbReference type="AlphaFoldDB" id="A0A081CN44"/>
<evidence type="ECO:0000256" key="5">
    <source>
        <dbReference type="ARBA" id="ARBA00022801"/>
    </source>
</evidence>
<dbReference type="Pfam" id="PF00450">
    <property type="entry name" value="Peptidase_S10"/>
    <property type="match status" value="1"/>
</dbReference>
<keyword evidence="3 10" id="KW-0121">Carboxypeptidase</keyword>
<dbReference type="GO" id="GO:0005840">
    <property type="term" value="C:ribosome"/>
    <property type="evidence" value="ECO:0007669"/>
    <property type="project" value="UniProtKB-KW"/>
</dbReference>
<accession>A0A081CN44</accession>
<dbReference type="GO" id="GO:0006508">
    <property type="term" value="P:proteolysis"/>
    <property type="evidence" value="ECO:0007669"/>
    <property type="project" value="UniProtKB-KW"/>
</dbReference>
<dbReference type="GO" id="GO:0000324">
    <property type="term" value="C:fungal-type vacuole"/>
    <property type="evidence" value="ECO:0007669"/>
    <property type="project" value="TreeGrafter"/>
</dbReference>
<keyword evidence="5" id="KW-0378">Hydrolase</keyword>
<dbReference type="InterPro" id="IPR038584">
    <property type="entry name" value="Ribosomal_bL33_sf"/>
</dbReference>
<keyword evidence="8" id="KW-0687">Ribonucleoprotein</keyword>
<evidence type="ECO:0000256" key="7">
    <source>
        <dbReference type="ARBA" id="ARBA00023180"/>
    </source>
</evidence>
<dbReference type="GO" id="GO:0004185">
    <property type="term" value="F:serine-type carboxypeptidase activity"/>
    <property type="evidence" value="ECO:0007669"/>
    <property type="project" value="InterPro"/>
</dbReference>